<name>A0A5B0Q2P2_PUCGR</name>
<dbReference type="GO" id="GO:0006729">
    <property type="term" value="P:tetrahydrobiopterin biosynthetic process"/>
    <property type="evidence" value="ECO:0007669"/>
    <property type="project" value="InterPro"/>
</dbReference>
<dbReference type="SUPFAM" id="SSF55248">
    <property type="entry name" value="PCD-like"/>
    <property type="match status" value="1"/>
</dbReference>
<dbReference type="Pfam" id="PF01329">
    <property type="entry name" value="Pterin_4a"/>
    <property type="match status" value="1"/>
</dbReference>
<evidence type="ECO:0000256" key="3">
    <source>
        <dbReference type="ARBA" id="ARBA00013252"/>
    </source>
</evidence>
<evidence type="ECO:0000313" key="5">
    <source>
        <dbReference type="EMBL" id="KAA1107416.1"/>
    </source>
</evidence>
<dbReference type="EMBL" id="VDEP01000203">
    <property type="protein sequence ID" value="KAA1124776.1"/>
    <property type="molecule type" value="Genomic_DNA"/>
</dbReference>
<dbReference type="GO" id="GO:0008124">
    <property type="term" value="F:4-alpha-hydroxytetrahydrobiopterin dehydratase activity"/>
    <property type="evidence" value="ECO:0007669"/>
    <property type="project" value="UniProtKB-EC"/>
</dbReference>
<evidence type="ECO:0000313" key="7">
    <source>
        <dbReference type="Proteomes" id="UP000324748"/>
    </source>
</evidence>
<accession>A0A5B0Q2P2</accession>
<dbReference type="AlphaFoldDB" id="A0A5B0Q2P2"/>
<protein>
    <recommendedName>
        <fullName evidence="3">4a-hydroxytetrahydrobiopterin dehydratase</fullName>
        <ecNumber evidence="3">4.2.1.96</ecNumber>
    </recommendedName>
</protein>
<evidence type="ECO:0000313" key="6">
    <source>
        <dbReference type="EMBL" id="KAA1124776.1"/>
    </source>
</evidence>
<evidence type="ECO:0000313" key="8">
    <source>
        <dbReference type="Proteomes" id="UP000325313"/>
    </source>
</evidence>
<dbReference type="OrthoDB" id="277398at2759"/>
<dbReference type="EC" id="4.2.1.96" evidence="3"/>
<dbReference type="InterPro" id="IPR001533">
    <property type="entry name" value="Pterin_deHydtase"/>
</dbReference>
<sequence>MLRSLMMRSLRMTSGLDQRVGTRVAEGSVMTVREYTTSSSSSGRVGEACREESARILEPGRSTKVPRLYTTRESVEEALRSDQRYSSLASSGWQIISLPLLPHVVALQKSFPPRQPFGSWDAILAWIDLHLRPIATELDHHPDVSITNFNQLTLTLLTHSLNALTPRDFRLALRIDQVVPKNPNPDH</sequence>
<reference evidence="7 8" key="1">
    <citation type="submission" date="2019-05" db="EMBL/GenBank/DDBJ databases">
        <title>Emergence of the Ug99 lineage of the wheat stem rust pathogen through somatic hybridization.</title>
        <authorList>
            <person name="Li F."/>
            <person name="Upadhyaya N.M."/>
            <person name="Sperschneider J."/>
            <person name="Matny O."/>
            <person name="Nguyen-Phuc H."/>
            <person name="Mago R."/>
            <person name="Raley C."/>
            <person name="Miller M.E."/>
            <person name="Silverstein K.A.T."/>
            <person name="Henningsen E."/>
            <person name="Hirsch C.D."/>
            <person name="Visser B."/>
            <person name="Pretorius Z.A."/>
            <person name="Steffenson B.J."/>
            <person name="Schwessinger B."/>
            <person name="Dodds P.N."/>
            <person name="Figueroa M."/>
        </authorList>
    </citation>
    <scope>NUCLEOTIDE SEQUENCE [LARGE SCALE GENOMIC DNA]</scope>
    <source>
        <strain evidence="5">21-0</strain>
        <strain evidence="6 8">Ug99</strain>
    </source>
</reference>
<dbReference type="Proteomes" id="UP000324748">
    <property type="component" value="Unassembled WGS sequence"/>
</dbReference>
<dbReference type="EMBL" id="VSWC01000029">
    <property type="protein sequence ID" value="KAA1107416.1"/>
    <property type="molecule type" value="Genomic_DNA"/>
</dbReference>
<keyword evidence="7" id="KW-1185">Reference proteome</keyword>
<evidence type="ECO:0000256" key="4">
    <source>
        <dbReference type="ARBA" id="ARBA00023239"/>
    </source>
</evidence>
<dbReference type="Gene3D" id="3.30.1360.20">
    <property type="entry name" value="Transcriptional coactivator/pterin dehydratase"/>
    <property type="match status" value="1"/>
</dbReference>
<organism evidence="5 7">
    <name type="scientific">Puccinia graminis f. sp. tritici</name>
    <dbReference type="NCBI Taxonomy" id="56615"/>
    <lineage>
        <taxon>Eukaryota</taxon>
        <taxon>Fungi</taxon>
        <taxon>Dikarya</taxon>
        <taxon>Basidiomycota</taxon>
        <taxon>Pucciniomycotina</taxon>
        <taxon>Pucciniomycetes</taxon>
        <taxon>Pucciniales</taxon>
        <taxon>Pucciniaceae</taxon>
        <taxon>Puccinia</taxon>
    </lineage>
</organism>
<comment type="catalytic activity">
    <reaction evidence="1">
        <text>(4aS,6R)-4a-hydroxy-L-erythro-5,6,7,8-tetrahydrobiopterin = (6R)-L-erythro-6,7-dihydrobiopterin + H2O</text>
        <dbReference type="Rhea" id="RHEA:11920"/>
        <dbReference type="ChEBI" id="CHEBI:15377"/>
        <dbReference type="ChEBI" id="CHEBI:15642"/>
        <dbReference type="ChEBI" id="CHEBI:43120"/>
        <dbReference type="EC" id="4.2.1.96"/>
    </reaction>
</comment>
<evidence type="ECO:0000256" key="2">
    <source>
        <dbReference type="ARBA" id="ARBA00006472"/>
    </source>
</evidence>
<dbReference type="Proteomes" id="UP000325313">
    <property type="component" value="Unassembled WGS sequence"/>
</dbReference>
<comment type="caution">
    <text evidence="5">The sequence shown here is derived from an EMBL/GenBank/DDBJ whole genome shotgun (WGS) entry which is preliminary data.</text>
</comment>
<dbReference type="InterPro" id="IPR036428">
    <property type="entry name" value="PCD_sf"/>
</dbReference>
<keyword evidence="4" id="KW-0456">Lyase</keyword>
<evidence type="ECO:0000256" key="1">
    <source>
        <dbReference type="ARBA" id="ARBA00001554"/>
    </source>
</evidence>
<comment type="similarity">
    <text evidence="2">Belongs to the pterin-4-alpha-carbinolamine dehydratase family.</text>
</comment>
<gene>
    <name evidence="5" type="ORF">PGT21_013351</name>
    <name evidence="6" type="ORF">PGTUg99_034317</name>
</gene>
<proteinExistence type="inferred from homology"/>